<evidence type="ECO:0000256" key="6">
    <source>
        <dbReference type="ARBA" id="ARBA00022989"/>
    </source>
</evidence>
<dbReference type="RefSeq" id="WP_136373667.1">
    <property type="nucleotide sequence ID" value="NZ_SSOB01000063.1"/>
</dbReference>
<dbReference type="GO" id="GO:0016020">
    <property type="term" value="C:membrane"/>
    <property type="evidence" value="ECO:0007669"/>
    <property type="project" value="InterPro"/>
</dbReference>
<keyword evidence="7 8" id="KW-0472">Membrane</keyword>
<proteinExistence type="predicted"/>
<dbReference type="OrthoDB" id="2666767at2"/>
<reference evidence="9 10" key="1">
    <citation type="submission" date="2019-04" db="EMBL/GenBank/DDBJ databases">
        <title>Cohnella sp. nov. isolated from preserved vegetables.</title>
        <authorList>
            <person name="Lin S.-Y."/>
            <person name="Hung M.-H."/>
            <person name="Young C.-C."/>
        </authorList>
    </citation>
    <scope>NUCLEOTIDE SEQUENCE [LARGE SCALE GENOMIC DNA]</scope>
    <source>
        <strain evidence="9 10">CC-MHH1044</strain>
    </source>
</reference>
<dbReference type="Pfam" id="PF04647">
    <property type="entry name" value="AgrB"/>
    <property type="match status" value="1"/>
</dbReference>
<keyword evidence="1" id="KW-1003">Cell membrane</keyword>
<gene>
    <name evidence="9" type="ORF">E6C55_30740</name>
</gene>
<feature type="transmembrane region" description="Helical" evidence="8">
    <location>
        <begin position="104"/>
        <end position="126"/>
    </location>
</feature>
<evidence type="ECO:0000256" key="3">
    <source>
        <dbReference type="ARBA" id="ARBA00022670"/>
    </source>
</evidence>
<comment type="caution">
    <text evidence="9">The sequence shown here is derived from an EMBL/GenBank/DDBJ whole genome shotgun (WGS) entry which is preliminary data.</text>
</comment>
<dbReference type="GO" id="GO:0006508">
    <property type="term" value="P:proteolysis"/>
    <property type="evidence" value="ECO:0007669"/>
    <property type="project" value="UniProtKB-KW"/>
</dbReference>
<dbReference type="AlphaFoldDB" id="A0A4S4BFI7"/>
<dbReference type="GO" id="GO:0008233">
    <property type="term" value="F:peptidase activity"/>
    <property type="evidence" value="ECO:0007669"/>
    <property type="project" value="UniProtKB-KW"/>
</dbReference>
<evidence type="ECO:0000256" key="5">
    <source>
        <dbReference type="ARBA" id="ARBA00022801"/>
    </source>
</evidence>
<feature type="transmembrane region" description="Helical" evidence="8">
    <location>
        <begin position="29"/>
        <end position="50"/>
    </location>
</feature>
<dbReference type="InterPro" id="IPR006741">
    <property type="entry name" value="AgrB"/>
</dbReference>
<accession>A0A4S4BFI7</accession>
<evidence type="ECO:0000313" key="9">
    <source>
        <dbReference type="EMBL" id="THF73100.1"/>
    </source>
</evidence>
<sequence>MIEKLALSIATSIKNVDKDQTPSIEVMKFSLITILHTLFTMIVITVIGFIFGEPWITFYGLLYFMFLRFFSGGYHLHSSNLCTLLSITLMCSAPFIPITKEMIIYGNCVNLIMVAIFAPSNIKGFAQIPEKYFPILKLVSIVIVGANFLIQDPALTIVAIFQSILLLFKNGKEVKPS</sequence>
<feature type="transmembrane region" description="Helical" evidence="8">
    <location>
        <begin position="81"/>
        <end position="98"/>
    </location>
</feature>
<feature type="transmembrane region" description="Helical" evidence="8">
    <location>
        <begin position="56"/>
        <end position="74"/>
    </location>
</feature>
<evidence type="ECO:0008006" key="11">
    <source>
        <dbReference type="Google" id="ProtNLM"/>
    </source>
</evidence>
<keyword evidence="4 8" id="KW-0812">Transmembrane</keyword>
<evidence type="ECO:0000256" key="2">
    <source>
        <dbReference type="ARBA" id="ARBA00022654"/>
    </source>
</evidence>
<keyword evidence="6 8" id="KW-1133">Transmembrane helix</keyword>
<feature type="transmembrane region" description="Helical" evidence="8">
    <location>
        <begin position="138"/>
        <end position="168"/>
    </location>
</feature>
<dbReference type="GO" id="GO:0009372">
    <property type="term" value="P:quorum sensing"/>
    <property type="evidence" value="ECO:0007669"/>
    <property type="project" value="UniProtKB-KW"/>
</dbReference>
<evidence type="ECO:0000313" key="10">
    <source>
        <dbReference type="Proteomes" id="UP000310636"/>
    </source>
</evidence>
<evidence type="ECO:0000256" key="8">
    <source>
        <dbReference type="SAM" id="Phobius"/>
    </source>
</evidence>
<keyword evidence="3" id="KW-0645">Protease</keyword>
<dbReference type="SMART" id="SM00793">
    <property type="entry name" value="AgrB"/>
    <property type="match status" value="1"/>
</dbReference>
<evidence type="ECO:0000256" key="4">
    <source>
        <dbReference type="ARBA" id="ARBA00022692"/>
    </source>
</evidence>
<evidence type="ECO:0000256" key="1">
    <source>
        <dbReference type="ARBA" id="ARBA00022475"/>
    </source>
</evidence>
<dbReference type="Proteomes" id="UP000310636">
    <property type="component" value="Unassembled WGS sequence"/>
</dbReference>
<evidence type="ECO:0000256" key="7">
    <source>
        <dbReference type="ARBA" id="ARBA00023136"/>
    </source>
</evidence>
<organism evidence="9 10">
    <name type="scientific">Cohnella fermenti</name>
    <dbReference type="NCBI Taxonomy" id="2565925"/>
    <lineage>
        <taxon>Bacteria</taxon>
        <taxon>Bacillati</taxon>
        <taxon>Bacillota</taxon>
        <taxon>Bacilli</taxon>
        <taxon>Bacillales</taxon>
        <taxon>Paenibacillaceae</taxon>
        <taxon>Cohnella</taxon>
    </lineage>
</organism>
<keyword evidence="10" id="KW-1185">Reference proteome</keyword>
<protein>
    <recommendedName>
        <fullName evidence="11">Post-translational modification of quorum-sensing peptide protein</fullName>
    </recommendedName>
</protein>
<keyword evidence="5" id="KW-0378">Hydrolase</keyword>
<name>A0A4S4BFI7_9BACL</name>
<keyword evidence="2" id="KW-0673">Quorum sensing</keyword>
<dbReference type="EMBL" id="SSOB01000063">
    <property type="protein sequence ID" value="THF73100.1"/>
    <property type="molecule type" value="Genomic_DNA"/>
</dbReference>